<dbReference type="SUPFAM" id="SSF49599">
    <property type="entry name" value="TRAF domain-like"/>
    <property type="match status" value="1"/>
</dbReference>
<proteinExistence type="predicted"/>
<dbReference type="AlphaFoldDB" id="G0MV36"/>
<dbReference type="CDD" id="cd00121">
    <property type="entry name" value="MATH"/>
    <property type="match status" value="1"/>
</dbReference>
<dbReference type="InterPro" id="IPR008974">
    <property type="entry name" value="TRAF-like"/>
</dbReference>
<feature type="domain" description="MATH" evidence="1">
    <location>
        <begin position="140"/>
        <end position="240"/>
    </location>
</feature>
<dbReference type="SUPFAM" id="SSF54695">
    <property type="entry name" value="POZ domain"/>
    <property type="match status" value="1"/>
</dbReference>
<evidence type="ECO:0000313" key="3">
    <source>
        <dbReference type="Proteomes" id="UP000008068"/>
    </source>
</evidence>
<dbReference type="OMA" id="FIAIWHE"/>
<evidence type="ECO:0000259" key="1">
    <source>
        <dbReference type="SMART" id="SM00061"/>
    </source>
</evidence>
<dbReference type="EMBL" id="GL379813">
    <property type="protein sequence ID" value="EGT44533.1"/>
    <property type="molecule type" value="Genomic_DNA"/>
</dbReference>
<gene>
    <name evidence="2" type="ORF">CAEBREN_02455</name>
</gene>
<dbReference type="eggNOG" id="KOG2177">
    <property type="taxonomic scope" value="Eukaryota"/>
</dbReference>
<dbReference type="HOGENOM" id="CLU_750573_0_0_1"/>
<evidence type="ECO:0000313" key="2">
    <source>
        <dbReference type="EMBL" id="EGT44533.1"/>
    </source>
</evidence>
<dbReference type="Gene3D" id="2.60.210.10">
    <property type="entry name" value="Apoptosis, Tumor Necrosis Factor Receptor Associated Protein 2, Chain A"/>
    <property type="match status" value="1"/>
</dbReference>
<dbReference type="PANTHER" id="PTHR22743">
    <property type="entry name" value="MEPRIN/TRAF-LIKE MATH FAMILY-C.ELEGANS"/>
    <property type="match status" value="1"/>
</dbReference>
<dbReference type="PANTHER" id="PTHR22743:SF165">
    <property type="entry name" value="BTB AND MATH DOMAIN CONTAINING-RELATED"/>
    <property type="match status" value="1"/>
</dbReference>
<organism evidence="3">
    <name type="scientific">Caenorhabditis brenneri</name>
    <name type="common">Nematode worm</name>
    <dbReference type="NCBI Taxonomy" id="135651"/>
    <lineage>
        <taxon>Eukaryota</taxon>
        <taxon>Metazoa</taxon>
        <taxon>Ecdysozoa</taxon>
        <taxon>Nematoda</taxon>
        <taxon>Chromadorea</taxon>
        <taxon>Rhabditida</taxon>
        <taxon>Rhabditina</taxon>
        <taxon>Rhabditomorpha</taxon>
        <taxon>Rhabditoidea</taxon>
        <taxon>Rhabditidae</taxon>
        <taxon>Peloderinae</taxon>
        <taxon>Caenorhabditis</taxon>
    </lineage>
</organism>
<dbReference type="OrthoDB" id="10589997at2759"/>
<feature type="domain" description="MATH" evidence="1">
    <location>
        <begin position="23"/>
        <end position="128"/>
    </location>
</feature>
<dbReference type="Pfam" id="PF00917">
    <property type="entry name" value="MATH"/>
    <property type="match status" value="2"/>
</dbReference>
<dbReference type="STRING" id="135651.G0MV36"/>
<dbReference type="Proteomes" id="UP000008068">
    <property type="component" value="Unassembled WGS sequence"/>
</dbReference>
<dbReference type="SMART" id="SM00061">
    <property type="entry name" value="MATH"/>
    <property type="match status" value="2"/>
</dbReference>
<dbReference type="InterPro" id="IPR052664">
    <property type="entry name" value="BTB-MATH_domain_protein"/>
</dbReference>
<dbReference type="InParanoid" id="G0MV36"/>
<protein>
    <recommendedName>
        <fullName evidence="1">MATH domain-containing protein</fullName>
    </recommendedName>
</protein>
<dbReference type="InterPro" id="IPR002083">
    <property type="entry name" value="MATH/TRAF_dom"/>
</dbReference>
<keyword evidence="3" id="KW-1185">Reference proteome</keyword>
<accession>G0MV36</accession>
<reference evidence="3" key="1">
    <citation type="submission" date="2011-07" db="EMBL/GenBank/DDBJ databases">
        <authorList>
            <consortium name="Caenorhabditis brenneri Sequencing and Analysis Consortium"/>
            <person name="Wilson R.K."/>
        </authorList>
    </citation>
    <scope>NUCLEOTIDE SEQUENCE [LARGE SCALE GENOMIC DNA]</scope>
    <source>
        <strain evidence="3">PB2801</strain>
    </source>
</reference>
<dbReference type="InterPro" id="IPR011333">
    <property type="entry name" value="SKP1/BTB/POZ_sf"/>
</dbReference>
<name>G0MV36_CAEBE</name>
<sequence>MSGTVDKLSPVEKVKHQKTRSFVLKHLFKNVSKMKDPEDCYSSREDHFGVSWFIAIWHEKITLGAFFTVPSLKAKKSGRLTLNLRFTFFIQMDIQLIRPHLFFIVSKKVLDTNFHLDMSGTIVKLPTAENKTNQKTRSFVLKHLFKKVSKMKDAEHSKSPIEDHFGVPWSLGIVNYKDHLGVFLYCAGPGNKTEWSIDTEFEIQILYPNGNPAHKDSAICHCFARAERYGRVNMMTWEKMKEEYLVNDELVVKIPVKITKMTGIEKYLEMLYGEDALDDDTVEGILQLAKIYDTKTLVRRCEEYLLEVSRKTLKEKLELSVKYKLVELKKKCMSEIETDDDVRSVILERIRDMDHNTLANLLEKTLALK</sequence>